<dbReference type="InterPro" id="IPR000192">
    <property type="entry name" value="Aminotrans_V_dom"/>
</dbReference>
<dbReference type="InterPro" id="IPR015424">
    <property type="entry name" value="PyrdxlP-dep_Trfase"/>
</dbReference>
<comment type="cofactor">
    <cofactor evidence="1 7">
        <name>pyridoxal 5'-phosphate</name>
        <dbReference type="ChEBI" id="CHEBI:597326"/>
    </cofactor>
</comment>
<evidence type="ECO:0000256" key="7">
    <source>
        <dbReference type="RuleBase" id="RU004504"/>
    </source>
</evidence>
<dbReference type="InterPro" id="IPR016454">
    <property type="entry name" value="Cysteine_dSase"/>
</dbReference>
<dbReference type="PANTHER" id="PTHR11601:SF50">
    <property type="entry name" value="CYSTEINE DESULFURASE ISCS 2-RELATED"/>
    <property type="match status" value="1"/>
</dbReference>
<evidence type="ECO:0000256" key="2">
    <source>
        <dbReference type="ARBA" id="ARBA00006490"/>
    </source>
</evidence>
<dbReference type="AlphaFoldDB" id="A0A7W2ARY2"/>
<evidence type="ECO:0000259" key="8">
    <source>
        <dbReference type="Pfam" id="PF00266"/>
    </source>
</evidence>
<evidence type="ECO:0000313" key="10">
    <source>
        <dbReference type="Proteomes" id="UP000538292"/>
    </source>
</evidence>
<accession>A0A7W2ARY2</accession>
<keyword evidence="4" id="KW-0663">Pyridoxal phosphate</keyword>
<keyword evidence="3" id="KW-0479">Metal-binding</keyword>
<dbReference type="InterPro" id="IPR015421">
    <property type="entry name" value="PyrdxlP-dep_Trfase_major"/>
</dbReference>
<dbReference type="EMBL" id="JACEOL010000053">
    <property type="protein sequence ID" value="MBA4603469.1"/>
    <property type="molecule type" value="Genomic_DNA"/>
</dbReference>
<dbReference type="PANTHER" id="PTHR11601">
    <property type="entry name" value="CYSTEINE DESULFURYLASE FAMILY MEMBER"/>
    <property type="match status" value="1"/>
</dbReference>
<dbReference type="GO" id="GO:0031071">
    <property type="term" value="F:cysteine desulfurase activity"/>
    <property type="evidence" value="ECO:0007669"/>
    <property type="project" value="UniProtKB-ARBA"/>
</dbReference>
<dbReference type="PROSITE" id="PS00595">
    <property type="entry name" value="AA_TRANSFER_CLASS_5"/>
    <property type="match status" value="1"/>
</dbReference>
<name>A0A7W2ARY2_9BACL</name>
<proteinExistence type="inferred from homology"/>
<dbReference type="NCBIfam" id="NF002806">
    <property type="entry name" value="PRK02948.1"/>
    <property type="match status" value="1"/>
</dbReference>
<evidence type="ECO:0000256" key="3">
    <source>
        <dbReference type="ARBA" id="ARBA00022723"/>
    </source>
</evidence>
<comment type="caution">
    <text evidence="9">The sequence shown here is derived from an EMBL/GenBank/DDBJ whole genome shotgun (WGS) entry which is preliminary data.</text>
</comment>
<evidence type="ECO:0000256" key="4">
    <source>
        <dbReference type="ARBA" id="ARBA00022898"/>
    </source>
</evidence>
<keyword evidence="5" id="KW-0408">Iron</keyword>
<organism evidence="9 10">
    <name type="scientific">Thermoactinomyces mirandus</name>
    <dbReference type="NCBI Taxonomy" id="2756294"/>
    <lineage>
        <taxon>Bacteria</taxon>
        <taxon>Bacillati</taxon>
        <taxon>Bacillota</taxon>
        <taxon>Bacilli</taxon>
        <taxon>Bacillales</taxon>
        <taxon>Thermoactinomycetaceae</taxon>
        <taxon>Thermoactinomyces</taxon>
    </lineage>
</organism>
<evidence type="ECO:0000256" key="1">
    <source>
        <dbReference type="ARBA" id="ARBA00001933"/>
    </source>
</evidence>
<comment type="similarity">
    <text evidence="2">Belongs to the class-V pyridoxal-phosphate-dependent aminotransferase family. NifS/IscS subfamily.</text>
</comment>
<dbReference type="GO" id="GO:0046872">
    <property type="term" value="F:metal ion binding"/>
    <property type="evidence" value="ECO:0007669"/>
    <property type="project" value="UniProtKB-KW"/>
</dbReference>
<dbReference type="FunFam" id="3.40.640.10:FF:000084">
    <property type="entry name" value="IscS-like cysteine desulfurase"/>
    <property type="match status" value="1"/>
</dbReference>
<reference evidence="9 10" key="1">
    <citation type="submission" date="2020-07" db="EMBL/GenBank/DDBJ databases">
        <title>Thermoactinomyces phylogeny.</title>
        <authorList>
            <person name="Dunlap C."/>
        </authorList>
    </citation>
    <scope>NUCLEOTIDE SEQUENCE [LARGE SCALE GENOMIC DNA]</scope>
    <source>
        <strain evidence="9 10">AMNI-1</strain>
    </source>
</reference>
<evidence type="ECO:0000256" key="5">
    <source>
        <dbReference type="ARBA" id="ARBA00023004"/>
    </source>
</evidence>
<evidence type="ECO:0000256" key="6">
    <source>
        <dbReference type="ARBA" id="ARBA00023014"/>
    </source>
</evidence>
<protein>
    <submittedName>
        <fullName evidence="9">Cysteine desulfurase</fullName>
    </submittedName>
</protein>
<gene>
    <name evidence="9" type="ORF">H2C83_14360</name>
</gene>
<dbReference type="GO" id="GO:0051536">
    <property type="term" value="F:iron-sulfur cluster binding"/>
    <property type="evidence" value="ECO:0007669"/>
    <property type="project" value="UniProtKB-KW"/>
</dbReference>
<dbReference type="Proteomes" id="UP000538292">
    <property type="component" value="Unassembled WGS sequence"/>
</dbReference>
<dbReference type="InterPro" id="IPR015422">
    <property type="entry name" value="PyrdxlP-dep_Trfase_small"/>
</dbReference>
<dbReference type="SUPFAM" id="SSF53383">
    <property type="entry name" value="PLP-dependent transferases"/>
    <property type="match status" value="1"/>
</dbReference>
<dbReference type="Gene3D" id="3.40.640.10">
    <property type="entry name" value="Type I PLP-dependent aspartate aminotransferase-like (Major domain)"/>
    <property type="match status" value="1"/>
</dbReference>
<feature type="domain" description="Aminotransferase class V" evidence="8">
    <location>
        <begin position="15"/>
        <end position="377"/>
    </location>
</feature>
<keyword evidence="6" id="KW-0411">Iron-sulfur</keyword>
<sequence length="398" mass="44000">MNRGNCRKEEDWLAYLDNSATTETDPAVISVMADVMKKIYGNPSSLHGIGVKAERLMEQARKVVADALSCLPHEIVFTSGGTEANNMVIRGVAEAYHHRGNHMITSPIEHPSVYHVFQYLKQKGWKITELPVDSSGRVNPADVETALTDETVLVSVMHVNNEVGTIQPVEEIGNRLKKYPKVMFHVDAVQSFGKIPLHPSRSHIDFLTISGHKLHGPKGIGCLYKRKNLTLPSLLLGGGQERGLRSGTENLPAIAGLAKAVLLAKEAEETFYQKYQTWKEMILTRIENELTGVKINGDIDDGGAPYILNLSFPGLKSEVIVHALEKEQVYVSSKSACSSKKEEPSRVLKAMGLTDQEALGSIRISMGRMNVEEDIKQCCDVLVRTIPALQKVMKVHKR</sequence>
<dbReference type="Gene3D" id="3.90.1150.10">
    <property type="entry name" value="Aspartate Aminotransferase, domain 1"/>
    <property type="match status" value="1"/>
</dbReference>
<keyword evidence="10" id="KW-1185">Reference proteome</keyword>
<evidence type="ECO:0000313" key="9">
    <source>
        <dbReference type="EMBL" id="MBA4603469.1"/>
    </source>
</evidence>
<dbReference type="PIRSF" id="PIRSF005572">
    <property type="entry name" value="NifS"/>
    <property type="match status" value="1"/>
</dbReference>
<dbReference type="InterPro" id="IPR020578">
    <property type="entry name" value="Aminotrans_V_PyrdxlP_BS"/>
</dbReference>
<dbReference type="Gene3D" id="1.10.260.50">
    <property type="match status" value="1"/>
</dbReference>
<dbReference type="Pfam" id="PF00266">
    <property type="entry name" value="Aminotran_5"/>
    <property type="match status" value="1"/>
</dbReference>